<evidence type="ECO:0000313" key="7">
    <source>
        <dbReference type="EMBL" id="TVY54360.1"/>
    </source>
</evidence>
<keyword evidence="8" id="KW-1185">Reference proteome</keyword>
<proteinExistence type="inferred from homology"/>
<dbReference type="InterPro" id="IPR044992">
    <property type="entry name" value="ChyE-like"/>
</dbReference>
<comment type="cofactor">
    <cofactor evidence="1">
        <name>Zn(2+)</name>
        <dbReference type="ChEBI" id="CHEBI:29105"/>
    </cofactor>
</comment>
<protein>
    <submittedName>
        <fullName evidence="7">Extradiol ring-cleavage dioxygenase</fullName>
    </submittedName>
</protein>
<sequence length="589" mass="64687">MSPRSLRIAILDCDTPVPNVYSERGLYSDIFAALLRDAASTSTSPELSELKLEFSKYDSVPGQFPSLEEFPTLNGIIITGAAASAYDDAPWITSVADFCKRIYISYPGIKIFGSCFGHQLLCHVLFLPPGKNVVCRDPKGWELGVHPTTLSSAFISNFCPVTSNPLYADQLRLQFVHADHVNLAGLPEGFHSTGSSQHCSLQGVWKKGRVLTETVKVFGKAVWDETFMEDSLKAVDAEDDSIWAAQVMLRFFMEEETEERRCRADLSGTIPHRLSLPNCLICMQFRNTTAAALLSAAKLFQQPTFHNLPTCSLNQTSPSHYSTMPRAPVISVCHGGGPMPVMNDPGHYELIKSMTTKVPSVLGLGTPSAPRAIVLVTAHWSERRPTISNGKKHKLYYDYGGFPPETYKLKYDAPGSPEVAGKVYELLEKAGMSPEMDTERGWDHGVFIPMLLINPKADIPIIQLSVLSTSSPAQHYAMGQALAPLRESGIAIVGSGMPTFHNLRIMFSGGADDPGFKKRNKEWSDRLTATVKTEDVGERGKALEGWREWVGAKEAHPIGGEEHFFTIGCVCGCWGSREGGSICGRHERD</sequence>
<dbReference type="InterPro" id="IPR014436">
    <property type="entry name" value="Extradiol_dOase_DODA"/>
</dbReference>
<dbReference type="PANTHER" id="PTHR30096">
    <property type="entry name" value="4,5-DOPA DIOXYGENASE EXTRADIOL-LIKE PROTEIN"/>
    <property type="match status" value="1"/>
</dbReference>
<comment type="similarity">
    <text evidence="2">Belongs to the DODA-type extradiol aromatic ring-opening dioxygenase family.</text>
</comment>
<dbReference type="InterPro" id="IPR004183">
    <property type="entry name" value="Xdiol_dOase_suB"/>
</dbReference>
<evidence type="ECO:0000313" key="8">
    <source>
        <dbReference type="Proteomes" id="UP000481288"/>
    </source>
</evidence>
<name>A0A7D8UQ75_9HELO</name>
<dbReference type="Proteomes" id="UP000481288">
    <property type="component" value="Unassembled WGS sequence"/>
</dbReference>
<keyword evidence="7" id="KW-0223">Dioxygenase</keyword>
<dbReference type="CDD" id="cd07363">
    <property type="entry name" value="45_DOPA_Dioxygenase"/>
    <property type="match status" value="1"/>
</dbReference>
<evidence type="ECO:0000256" key="1">
    <source>
        <dbReference type="ARBA" id="ARBA00001947"/>
    </source>
</evidence>
<dbReference type="OrthoDB" id="7396853at2759"/>
<evidence type="ECO:0000256" key="2">
    <source>
        <dbReference type="ARBA" id="ARBA00007581"/>
    </source>
</evidence>
<dbReference type="InterPro" id="IPR029062">
    <property type="entry name" value="Class_I_gatase-like"/>
</dbReference>
<keyword evidence="4" id="KW-0862">Zinc</keyword>
<dbReference type="CDD" id="cd01741">
    <property type="entry name" value="GATase1_1"/>
    <property type="match status" value="1"/>
</dbReference>
<evidence type="ECO:0000256" key="4">
    <source>
        <dbReference type="ARBA" id="ARBA00022833"/>
    </source>
</evidence>
<keyword evidence="3" id="KW-0479">Metal-binding</keyword>
<keyword evidence="5" id="KW-0560">Oxidoreductase</keyword>
<evidence type="ECO:0000259" key="6">
    <source>
        <dbReference type="Pfam" id="PF02900"/>
    </source>
</evidence>
<dbReference type="EMBL" id="QGMG01000349">
    <property type="protein sequence ID" value="TVY54360.1"/>
    <property type="molecule type" value="Genomic_DNA"/>
</dbReference>
<evidence type="ECO:0000256" key="3">
    <source>
        <dbReference type="ARBA" id="ARBA00022723"/>
    </source>
</evidence>
<gene>
    <name evidence="7" type="primary">LIGB</name>
    <name evidence="7" type="ORF">LCER1_G004233</name>
</gene>
<dbReference type="GO" id="GO:0008198">
    <property type="term" value="F:ferrous iron binding"/>
    <property type="evidence" value="ECO:0007669"/>
    <property type="project" value="InterPro"/>
</dbReference>
<organism evidence="7 8">
    <name type="scientific">Lachnellula cervina</name>
    <dbReference type="NCBI Taxonomy" id="1316786"/>
    <lineage>
        <taxon>Eukaryota</taxon>
        <taxon>Fungi</taxon>
        <taxon>Dikarya</taxon>
        <taxon>Ascomycota</taxon>
        <taxon>Pezizomycotina</taxon>
        <taxon>Leotiomycetes</taxon>
        <taxon>Helotiales</taxon>
        <taxon>Lachnaceae</taxon>
        <taxon>Lachnellula</taxon>
    </lineage>
</organism>
<dbReference type="SUPFAM" id="SSF53213">
    <property type="entry name" value="LigB-like"/>
    <property type="match status" value="1"/>
</dbReference>
<accession>A0A7D8UQ75</accession>
<comment type="caution">
    <text evidence="7">The sequence shown here is derived from an EMBL/GenBank/DDBJ whole genome shotgun (WGS) entry which is preliminary data.</text>
</comment>
<dbReference type="PANTHER" id="PTHR30096:SF0">
    <property type="entry name" value="4,5-DOPA DIOXYGENASE EXTRADIOL-LIKE PROTEIN"/>
    <property type="match status" value="1"/>
</dbReference>
<dbReference type="Gene3D" id="3.40.50.880">
    <property type="match status" value="1"/>
</dbReference>
<dbReference type="SUPFAM" id="SSF52317">
    <property type="entry name" value="Class I glutamine amidotransferase-like"/>
    <property type="match status" value="1"/>
</dbReference>
<feature type="domain" description="Extradiol ring-cleavage dioxygenase class III enzyme subunit B" evidence="6">
    <location>
        <begin position="369"/>
        <end position="527"/>
    </location>
</feature>
<dbReference type="GO" id="GO:0016702">
    <property type="term" value="F:oxidoreductase activity, acting on single donors with incorporation of molecular oxygen, incorporation of two atoms of oxygen"/>
    <property type="evidence" value="ECO:0007669"/>
    <property type="project" value="UniProtKB-ARBA"/>
</dbReference>
<dbReference type="GO" id="GO:0008270">
    <property type="term" value="F:zinc ion binding"/>
    <property type="evidence" value="ECO:0007669"/>
    <property type="project" value="InterPro"/>
</dbReference>
<dbReference type="Gene3D" id="3.40.830.10">
    <property type="entry name" value="LigB-like"/>
    <property type="match status" value="1"/>
</dbReference>
<dbReference type="Pfam" id="PF02900">
    <property type="entry name" value="LigB"/>
    <property type="match status" value="1"/>
</dbReference>
<reference evidence="7 8" key="1">
    <citation type="submission" date="2018-05" db="EMBL/GenBank/DDBJ databases">
        <title>Whole genome sequencing for identification of molecular markers to develop diagnostic detection tools for the regulated plant pathogen Lachnellula willkommii.</title>
        <authorList>
            <person name="Giroux E."/>
            <person name="Bilodeau G."/>
        </authorList>
    </citation>
    <scope>NUCLEOTIDE SEQUENCE [LARGE SCALE GENOMIC DNA]</scope>
    <source>
        <strain evidence="7 8">CBS 625.97</strain>
    </source>
</reference>
<evidence type="ECO:0000256" key="5">
    <source>
        <dbReference type="ARBA" id="ARBA00023002"/>
    </source>
</evidence>
<dbReference type="AlphaFoldDB" id="A0A7D8UQ75"/>